<dbReference type="OrthoDB" id="1675410at2"/>
<dbReference type="GO" id="GO:0009847">
    <property type="term" value="P:spore germination"/>
    <property type="evidence" value="ECO:0007669"/>
    <property type="project" value="InterPro"/>
</dbReference>
<sequence>MFKEQINDKEGICLSTLFIMGSSLIIGVGSGAKNDAWIAGIVGIFMSLPVIFLYSRILSLFPGKDLFDIINIAFGKVFGKVISLFYIWYAFHLGALVIRNFGEFINTVSLPETPMFVPMLFISVVCLYVARMGVEVIGRISTYFLPIVLFIIVAVNVLAIPQFDIRNIKPVLSQGFAPVIKGGFSAFAFPFAESVILLGVLFSLKTKKSPYKVYFTGILFAGIVIVFLTIRNIVILGELLGHLNFPSHVAVSRISVSEFLQRIEVSVAFVFVVCAFTKASVCLYVASKGIGKIFKLNDYRSVVIQTGLLMIFLSYTLYKNIMEMRYWAYNVYQYYAFPFQVILPLIIWIIIEFKAKKMKKV</sequence>
<evidence type="ECO:0000256" key="7">
    <source>
        <dbReference type="ARBA" id="ARBA00023136"/>
    </source>
</evidence>
<feature type="transmembrane region" description="Helical" evidence="8">
    <location>
        <begin position="265"/>
        <end position="287"/>
    </location>
</feature>
<comment type="similarity">
    <text evidence="2">Belongs to the amino acid-polyamine-organocation (APC) superfamily. Spore germination protein (SGP) (TC 2.A.3.9) family.</text>
</comment>
<comment type="subcellular location">
    <subcellularLocation>
        <location evidence="1">Membrane</location>
        <topology evidence="1">Multi-pass membrane protein</topology>
    </subcellularLocation>
</comment>
<evidence type="ECO:0000256" key="8">
    <source>
        <dbReference type="SAM" id="Phobius"/>
    </source>
</evidence>
<feature type="transmembrane region" description="Helical" evidence="8">
    <location>
        <begin position="36"/>
        <end position="54"/>
    </location>
</feature>
<organism evidence="9 10">
    <name type="scientific">Pseudobacteroides cellulosolvens ATCC 35603 = DSM 2933</name>
    <dbReference type="NCBI Taxonomy" id="398512"/>
    <lineage>
        <taxon>Bacteria</taxon>
        <taxon>Bacillati</taxon>
        <taxon>Bacillota</taxon>
        <taxon>Clostridia</taxon>
        <taxon>Eubacteriales</taxon>
        <taxon>Oscillospiraceae</taxon>
        <taxon>Pseudobacteroides</taxon>
    </lineage>
</organism>
<evidence type="ECO:0000256" key="5">
    <source>
        <dbReference type="ARBA" id="ARBA00022692"/>
    </source>
</evidence>
<feature type="transmembrane region" description="Helical" evidence="8">
    <location>
        <begin position="66"/>
        <end position="91"/>
    </location>
</feature>
<dbReference type="Pfam" id="PF03845">
    <property type="entry name" value="Spore_permease"/>
    <property type="match status" value="1"/>
</dbReference>
<comment type="caution">
    <text evidence="9">The sequence shown here is derived from an EMBL/GenBank/DDBJ whole genome shotgun (WGS) entry which is preliminary data.</text>
</comment>
<evidence type="ECO:0000256" key="6">
    <source>
        <dbReference type="ARBA" id="ARBA00022989"/>
    </source>
</evidence>
<evidence type="ECO:0000313" key="9">
    <source>
        <dbReference type="EMBL" id="KNY25825.1"/>
    </source>
</evidence>
<accession>A0A0L6JJB2</accession>
<protein>
    <submittedName>
        <fullName evidence="9">Spore germination protein</fullName>
    </submittedName>
</protein>
<feature type="transmembrane region" description="Helical" evidence="8">
    <location>
        <begin position="299"/>
        <end position="317"/>
    </location>
</feature>
<feature type="transmembrane region" description="Helical" evidence="8">
    <location>
        <begin position="332"/>
        <end position="351"/>
    </location>
</feature>
<feature type="transmembrane region" description="Helical" evidence="8">
    <location>
        <begin position="183"/>
        <end position="202"/>
    </location>
</feature>
<feature type="transmembrane region" description="Helical" evidence="8">
    <location>
        <begin position="12"/>
        <end position="30"/>
    </location>
</feature>
<feature type="transmembrane region" description="Helical" evidence="8">
    <location>
        <begin position="142"/>
        <end position="163"/>
    </location>
</feature>
<evidence type="ECO:0000313" key="10">
    <source>
        <dbReference type="Proteomes" id="UP000036923"/>
    </source>
</evidence>
<evidence type="ECO:0000256" key="3">
    <source>
        <dbReference type="ARBA" id="ARBA00022448"/>
    </source>
</evidence>
<proteinExistence type="inferred from homology"/>
<keyword evidence="6 8" id="KW-1133">Transmembrane helix</keyword>
<keyword evidence="5 8" id="KW-0812">Transmembrane</keyword>
<dbReference type="STRING" id="398512.Bccel_1085"/>
<dbReference type="AlphaFoldDB" id="A0A0L6JJB2"/>
<evidence type="ECO:0000256" key="4">
    <source>
        <dbReference type="ARBA" id="ARBA00022544"/>
    </source>
</evidence>
<dbReference type="EMBL" id="LGTC01000001">
    <property type="protein sequence ID" value="KNY25825.1"/>
    <property type="molecule type" value="Genomic_DNA"/>
</dbReference>
<dbReference type="Gene3D" id="1.20.1740.10">
    <property type="entry name" value="Amino acid/polyamine transporter I"/>
    <property type="match status" value="1"/>
</dbReference>
<dbReference type="InterPro" id="IPR004761">
    <property type="entry name" value="Spore_GerAB"/>
</dbReference>
<dbReference type="Proteomes" id="UP000036923">
    <property type="component" value="Unassembled WGS sequence"/>
</dbReference>
<evidence type="ECO:0000256" key="1">
    <source>
        <dbReference type="ARBA" id="ARBA00004141"/>
    </source>
</evidence>
<feature type="transmembrane region" description="Helical" evidence="8">
    <location>
        <begin position="111"/>
        <end position="130"/>
    </location>
</feature>
<reference evidence="10" key="1">
    <citation type="submission" date="2015-07" db="EMBL/GenBank/DDBJ databases">
        <title>Near-Complete Genome Sequence of the Cellulolytic Bacterium Bacteroides (Pseudobacteroides) cellulosolvens ATCC 35603.</title>
        <authorList>
            <person name="Dassa B."/>
            <person name="Utturkar S.M."/>
            <person name="Klingeman D.M."/>
            <person name="Hurt R.A."/>
            <person name="Keller M."/>
            <person name="Xu J."/>
            <person name="Reddy Y.H.K."/>
            <person name="Borovok I."/>
            <person name="Grinberg I.R."/>
            <person name="Lamed R."/>
            <person name="Zhivin O."/>
            <person name="Bayer E.A."/>
            <person name="Brown S.D."/>
        </authorList>
    </citation>
    <scope>NUCLEOTIDE SEQUENCE [LARGE SCALE GENOMIC DNA]</scope>
    <source>
        <strain evidence="10">DSM 2933</strain>
    </source>
</reference>
<evidence type="ECO:0000256" key="2">
    <source>
        <dbReference type="ARBA" id="ARBA00007998"/>
    </source>
</evidence>
<dbReference type="NCBIfam" id="TIGR00912">
    <property type="entry name" value="2A0309"/>
    <property type="match status" value="1"/>
</dbReference>
<feature type="transmembrane region" description="Helical" evidence="8">
    <location>
        <begin position="214"/>
        <end position="236"/>
    </location>
</feature>
<dbReference type="PANTHER" id="PTHR34975:SF2">
    <property type="entry name" value="SPORE GERMINATION PROTEIN A2"/>
    <property type="match status" value="1"/>
</dbReference>
<keyword evidence="10" id="KW-1185">Reference proteome</keyword>
<keyword evidence="7 8" id="KW-0472">Membrane</keyword>
<dbReference type="GO" id="GO:0016020">
    <property type="term" value="C:membrane"/>
    <property type="evidence" value="ECO:0007669"/>
    <property type="project" value="UniProtKB-SubCell"/>
</dbReference>
<gene>
    <name evidence="9" type="ORF">Bccel_1085</name>
</gene>
<dbReference type="RefSeq" id="WP_036940501.1">
    <property type="nucleotide sequence ID" value="NZ_LGTC01000001.1"/>
</dbReference>
<name>A0A0L6JJB2_9FIRM</name>
<keyword evidence="4" id="KW-0309">Germination</keyword>
<keyword evidence="3" id="KW-0813">Transport</keyword>
<dbReference type="eggNOG" id="COG0531">
    <property type="taxonomic scope" value="Bacteria"/>
</dbReference>
<dbReference type="PANTHER" id="PTHR34975">
    <property type="entry name" value="SPORE GERMINATION PROTEIN A2"/>
    <property type="match status" value="1"/>
</dbReference>